<comment type="caution">
    <text evidence="1">The sequence shown here is derived from an EMBL/GenBank/DDBJ whole genome shotgun (WGS) entry which is preliminary data.</text>
</comment>
<dbReference type="RefSeq" id="WP_057408556.1">
    <property type="nucleotide sequence ID" value="NZ_LJRC01000074.1"/>
</dbReference>
<evidence type="ECO:0000313" key="1">
    <source>
        <dbReference type="EMBL" id="KPY39072.1"/>
    </source>
</evidence>
<dbReference type="PATRIC" id="fig|251707.3.peg.4894"/>
<name>A0A0N8SLV8_9PSED</name>
<dbReference type="EMBL" id="LJRC01000074">
    <property type="protein sequence ID" value="KPY39072.1"/>
    <property type="molecule type" value="Genomic_DNA"/>
</dbReference>
<organism evidence="1 2">
    <name type="scientific">Pseudomonas syringae pv. primulae</name>
    <dbReference type="NCBI Taxonomy" id="251707"/>
    <lineage>
        <taxon>Bacteria</taxon>
        <taxon>Pseudomonadati</taxon>
        <taxon>Pseudomonadota</taxon>
        <taxon>Gammaproteobacteria</taxon>
        <taxon>Pseudomonadales</taxon>
        <taxon>Pseudomonadaceae</taxon>
        <taxon>Pseudomonas</taxon>
    </lineage>
</organism>
<accession>A0A0N8SLV8</accession>
<evidence type="ECO:0000313" key="2">
    <source>
        <dbReference type="Proteomes" id="UP000050562"/>
    </source>
</evidence>
<reference evidence="1 2" key="1">
    <citation type="submission" date="2015-09" db="EMBL/GenBank/DDBJ databases">
        <title>Genome announcement of multiple Pseudomonas syringae strains.</title>
        <authorList>
            <person name="Thakur S."/>
            <person name="Wang P.W."/>
            <person name="Gong Y."/>
            <person name="Weir B.S."/>
            <person name="Guttman D.S."/>
        </authorList>
    </citation>
    <scope>NUCLEOTIDE SEQUENCE [LARGE SCALE GENOMIC DNA]</scope>
    <source>
        <strain evidence="1 2">ICMP3956</strain>
    </source>
</reference>
<gene>
    <name evidence="1" type="ORF">ALO52_03740</name>
</gene>
<dbReference type="Proteomes" id="UP000050562">
    <property type="component" value="Unassembled WGS sequence"/>
</dbReference>
<proteinExistence type="predicted"/>
<dbReference type="AlphaFoldDB" id="A0A0N8SLV8"/>
<protein>
    <submittedName>
        <fullName evidence="1">Uncharacterized protein</fullName>
    </submittedName>
</protein>
<sequence>MLTSLNPSAIPSIVAKLIPSDVKLTPQPMSDAAREALLNAKPIVVSPPVVVPPTTTGPIVVIDTVIGPEQSPDFPRLAELNKSITAQMKGSFEDFKAGLAYLYPDLADKKFGFTVQEDGSLKAINSSGELSASDMERLNSLLNASSDLKSAAVAYRDSAIDMVNADSAFSGSYLGMYNLTKENFANTLDLGALLIPKTSTPSKEQFDGMFFNQMASKAERATPEVLTARMEARSKGFAATA</sequence>